<reference evidence="2 3" key="1">
    <citation type="submission" date="2024-09" db="EMBL/GenBank/DDBJ databases">
        <authorList>
            <person name="Sun Q."/>
            <person name="Mori K."/>
        </authorList>
    </citation>
    <scope>NUCLEOTIDE SEQUENCE [LARGE SCALE GENOMIC DNA]</scope>
    <source>
        <strain evidence="2 3">TBRC 2205</strain>
    </source>
</reference>
<keyword evidence="1" id="KW-0732">Signal</keyword>
<keyword evidence="3" id="KW-1185">Reference proteome</keyword>
<dbReference type="RefSeq" id="WP_377338411.1">
    <property type="nucleotide sequence ID" value="NZ_JBHLUE010000009.1"/>
</dbReference>
<dbReference type="Proteomes" id="UP001589894">
    <property type="component" value="Unassembled WGS sequence"/>
</dbReference>
<name>A0ABV6NX14_9ACTN</name>
<evidence type="ECO:0008006" key="4">
    <source>
        <dbReference type="Google" id="ProtNLM"/>
    </source>
</evidence>
<gene>
    <name evidence="2" type="ORF">ACFFHU_12650</name>
</gene>
<accession>A0ABV6NX14</accession>
<comment type="caution">
    <text evidence="2">The sequence shown here is derived from an EMBL/GenBank/DDBJ whole genome shotgun (WGS) entry which is preliminary data.</text>
</comment>
<feature type="chain" id="PRO_5045848298" description="Amidase domain-containing protein" evidence="1">
    <location>
        <begin position="32"/>
        <end position="354"/>
    </location>
</feature>
<evidence type="ECO:0000256" key="1">
    <source>
        <dbReference type="SAM" id="SignalP"/>
    </source>
</evidence>
<evidence type="ECO:0000313" key="2">
    <source>
        <dbReference type="EMBL" id="MFC0564979.1"/>
    </source>
</evidence>
<feature type="signal peptide" evidence="1">
    <location>
        <begin position="1"/>
        <end position="31"/>
    </location>
</feature>
<sequence>MNGPLWRMVAAMATGLAAIAASLVVGAPAHATIVTDPNNASVQYADKTWNWDWFDSSSHGFVGAGDWQPNFQCAEYVARALAFEGLIPGLSANSPQSAFATYTASNGRVYHLWNVGSSGVPGLYNFLRDTGLGTWIGNTPTAARPGDVIFYYNTTDPNQRNDSTRVHTTLVVRAGTESEAQYDGHNAAELNGTYGSAGMRDIIHINRKAASYLTATVSVLENNTTNCPGTQQYFGATDLYGLPTNYTYSNGSHACVRVTFPPVTKSSTCDFWFYVPAGYGTAKVVFGYWVRNPSTGVTTKYYASVDEQPLEGWHKVFSAANVTDINFQDNNGQPQGDYLIGWGNGPSHGMRQSC</sequence>
<organism evidence="2 3">
    <name type="scientific">Plantactinospora siamensis</name>
    <dbReference type="NCBI Taxonomy" id="555372"/>
    <lineage>
        <taxon>Bacteria</taxon>
        <taxon>Bacillati</taxon>
        <taxon>Actinomycetota</taxon>
        <taxon>Actinomycetes</taxon>
        <taxon>Micromonosporales</taxon>
        <taxon>Micromonosporaceae</taxon>
        <taxon>Plantactinospora</taxon>
    </lineage>
</organism>
<protein>
    <recommendedName>
        <fullName evidence="4">Amidase domain-containing protein</fullName>
    </recommendedName>
</protein>
<dbReference type="EMBL" id="JBHLUE010000009">
    <property type="protein sequence ID" value="MFC0564979.1"/>
    <property type="molecule type" value="Genomic_DNA"/>
</dbReference>
<proteinExistence type="predicted"/>
<evidence type="ECO:0000313" key="3">
    <source>
        <dbReference type="Proteomes" id="UP001589894"/>
    </source>
</evidence>